<dbReference type="STRING" id="36646.A0A1V6U8R2"/>
<feature type="transmembrane region" description="Helical" evidence="6">
    <location>
        <begin position="1055"/>
        <end position="1073"/>
    </location>
</feature>
<comment type="caution">
    <text evidence="7">The sequence shown here is derived from an EMBL/GenBank/DDBJ whole genome shotgun (WGS) entry which is preliminary data.</text>
</comment>
<dbReference type="CDD" id="cd06174">
    <property type="entry name" value="MFS"/>
    <property type="match status" value="1"/>
</dbReference>
<keyword evidence="2 6" id="KW-0812">Transmembrane</keyword>
<sequence length="1086" mass="123339">MSAERPYDSDFTQSEPSAHHESQLVSDETNSLQDLLRNAPSTYGSVAETNDWITVTSREPSDNLHLDGSVNTDAEDENGSTHTLPSQPPTPIDPSKIPLPVSGPPSNIALSVSRTLSTQRSCQGDRMVDSARLAPSSLEEMRPQSYKKTIKNAGKVLEHIKNGSVGQSSRHVGTSITYYDYRDDLRSDPTYIYQSGTIAALGHVPEDVQLRLILVEDLSKPVIDELGENFGINPEFFEEHLLNSGYAGGKYASPPARNWSTASFEKSYLSFRWIRPVYRLPTYFSSGDLEDLLQSSVTHFTREKSVTTEILTNIFRLDWALWTNPTTTAMVKRVCGLEERVSIWRKKLIGQETEIVIVLLDPLPEISEEHHYWTSTASRPENDENKDRKEKKKEKKKKKKMEEKDDSADDDDSSRSPSIESRQHLTPSDSERGAVGKDSDYTPHLSSVERSTYRESTSSREHSGEYDRDDDTPHHSSMEHGQYWTPPISQSTNGQNDSHDASYHSFVEPSRYWESTGSWQENGQNDGDDTPHHSFMERNRRQQSITSQEGNSENYDYDDASHYSSTEQGMYIGDLIIDEEQPQRVRDERSFAQALGWILGRERRKNFRPGKKREVLNVNLVEKKRRRDVWNKVIIEQIAPRQAVSADLDCVFQSSHSMADLQKKLQETKSTKTEICDALEMHQGPISLVRPLIRIIRQDTMTLINQLRQVLDEIDIEILDDIKMEDRLSLWRQIINRAQRELPELKDSMEPFIEFLIKLHPPNSPLEVAATELEATRDMHELWKDIDQTLLRLSKTSASVTSNMGLLESRRSIDEAHAVARLTELAFIFIPMSFAASIFGMQIEPFANPVPLSNFFVVAIVVTSFAYAMRMTMRSHWLIALKTAVKKDVRDYAARNGQPVQPRALPMLLVFRSIASRLGTIISSICKWVVQRARLLAESFWGVFGFIISFVLLNAGASAIPIGVLWTRELDSNTRVAVSIAIIFLVIATVGIPFWMRSELEFRNALPKLIMKTVRRAPWQVKMALIYVTLTATFIAVPLALIWTRPLAIGIKSGLTLGILMTVILIMLAFVLLSTSGPYRWMRFQR</sequence>
<feature type="region of interest" description="Disordered" evidence="5">
    <location>
        <begin position="56"/>
        <end position="106"/>
    </location>
</feature>
<dbReference type="InterPro" id="IPR045863">
    <property type="entry name" value="CorA_TM1_TM2"/>
</dbReference>
<feature type="compositionally biased region" description="Basic and acidic residues" evidence="5">
    <location>
        <begin position="429"/>
        <end position="441"/>
    </location>
</feature>
<dbReference type="Gene3D" id="1.20.58.340">
    <property type="entry name" value="Magnesium transport protein CorA, transmembrane region"/>
    <property type="match status" value="1"/>
</dbReference>
<evidence type="ECO:0000256" key="2">
    <source>
        <dbReference type="ARBA" id="ARBA00022692"/>
    </source>
</evidence>
<name>A0A1V6U8R2_9EURO</name>
<feature type="transmembrane region" description="Helical" evidence="6">
    <location>
        <begin position="852"/>
        <end position="869"/>
    </location>
</feature>
<feature type="compositionally biased region" description="Polar residues" evidence="5">
    <location>
        <begin position="487"/>
        <end position="496"/>
    </location>
</feature>
<evidence type="ECO:0000256" key="3">
    <source>
        <dbReference type="ARBA" id="ARBA00022989"/>
    </source>
</evidence>
<feature type="transmembrane region" description="Helical" evidence="6">
    <location>
        <begin position="942"/>
        <end position="964"/>
    </location>
</feature>
<keyword evidence="8" id="KW-1185">Reference proteome</keyword>
<feature type="region of interest" description="Disordered" evidence="5">
    <location>
        <begin position="1"/>
        <end position="31"/>
    </location>
</feature>
<feature type="region of interest" description="Disordered" evidence="5">
    <location>
        <begin position="514"/>
        <end position="534"/>
    </location>
</feature>
<feature type="transmembrane region" description="Helical" evidence="6">
    <location>
        <begin position="1024"/>
        <end position="1043"/>
    </location>
</feature>
<evidence type="ECO:0000256" key="5">
    <source>
        <dbReference type="SAM" id="MobiDB-lite"/>
    </source>
</evidence>
<evidence type="ECO:0000256" key="4">
    <source>
        <dbReference type="ARBA" id="ARBA00023136"/>
    </source>
</evidence>
<dbReference type="SUPFAM" id="SSF144083">
    <property type="entry name" value="Magnesium transport protein CorA, transmembrane region"/>
    <property type="match status" value="1"/>
</dbReference>
<dbReference type="InterPro" id="IPR002523">
    <property type="entry name" value="MgTranspt_CorA/ZnTranspt_ZntB"/>
</dbReference>
<protein>
    <submittedName>
        <fullName evidence="7">Uncharacterized protein</fullName>
    </submittedName>
</protein>
<evidence type="ECO:0000313" key="7">
    <source>
        <dbReference type="EMBL" id="OQE34874.1"/>
    </source>
</evidence>
<evidence type="ECO:0000256" key="6">
    <source>
        <dbReference type="SAM" id="Phobius"/>
    </source>
</evidence>
<dbReference type="AlphaFoldDB" id="A0A1V6U8R2"/>
<proteinExistence type="predicted"/>
<feature type="compositionally biased region" description="Basic residues" evidence="5">
    <location>
        <begin position="389"/>
        <end position="399"/>
    </location>
</feature>
<evidence type="ECO:0000256" key="1">
    <source>
        <dbReference type="ARBA" id="ARBA00004141"/>
    </source>
</evidence>
<dbReference type="Proteomes" id="UP000191500">
    <property type="component" value="Unassembled WGS sequence"/>
</dbReference>
<evidence type="ECO:0000313" key="8">
    <source>
        <dbReference type="Proteomes" id="UP000191500"/>
    </source>
</evidence>
<dbReference type="GO" id="GO:0046873">
    <property type="term" value="F:metal ion transmembrane transporter activity"/>
    <property type="evidence" value="ECO:0007669"/>
    <property type="project" value="InterPro"/>
</dbReference>
<keyword evidence="4 6" id="KW-0472">Membrane</keyword>
<feature type="compositionally biased region" description="Basic and acidic residues" evidence="5">
    <location>
        <begin position="451"/>
        <end position="478"/>
    </location>
</feature>
<organism evidence="7 8">
    <name type="scientific">Penicillium coprophilum</name>
    <dbReference type="NCBI Taxonomy" id="36646"/>
    <lineage>
        <taxon>Eukaryota</taxon>
        <taxon>Fungi</taxon>
        <taxon>Dikarya</taxon>
        <taxon>Ascomycota</taxon>
        <taxon>Pezizomycotina</taxon>
        <taxon>Eurotiomycetes</taxon>
        <taxon>Eurotiomycetidae</taxon>
        <taxon>Eurotiales</taxon>
        <taxon>Aspergillaceae</taxon>
        <taxon>Penicillium</taxon>
    </lineage>
</organism>
<dbReference type="Pfam" id="PF01544">
    <property type="entry name" value="CorA"/>
    <property type="match status" value="1"/>
</dbReference>
<feature type="region of interest" description="Disordered" evidence="5">
    <location>
        <begin position="371"/>
        <end position="502"/>
    </location>
</feature>
<keyword evidence="3 6" id="KW-1133">Transmembrane helix</keyword>
<comment type="subcellular location">
    <subcellularLocation>
        <location evidence="1">Membrane</location>
        <topology evidence="1">Multi-pass membrane protein</topology>
    </subcellularLocation>
</comment>
<accession>A0A1V6U8R2</accession>
<reference evidence="8" key="1">
    <citation type="journal article" date="2017" name="Nat. Microbiol.">
        <title>Global analysis of biosynthetic gene clusters reveals vast potential of secondary metabolite production in Penicillium species.</title>
        <authorList>
            <person name="Nielsen J.C."/>
            <person name="Grijseels S."/>
            <person name="Prigent S."/>
            <person name="Ji B."/>
            <person name="Dainat J."/>
            <person name="Nielsen K.F."/>
            <person name="Frisvad J.C."/>
            <person name="Workman M."/>
            <person name="Nielsen J."/>
        </authorList>
    </citation>
    <scope>NUCLEOTIDE SEQUENCE [LARGE SCALE GENOMIC DNA]</scope>
    <source>
        <strain evidence="8">IBT 31321</strain>
    </source>
</reference>
<feature type="transmembrane region" description="Helical" evidence="6">
    <location>
        <begin position="976"/>
        <end position="996"/>
    </location>
</feature>
<dbReference type="EMBL" id="MDDG01000015">
    <property type="protein sequence ID" value="OQE34874.1"/>
    <property type="molecule type" value="Genomic_DNA"/>
</dbReference>
<dbReference type="GO" id="GO:0016020">
    <property type="term" value="C:membrane"/>
    <property type="evidence" value="ECO:0007669"/>
    <property type="project" value="UniProtKB-SubCell"/>
</dbReference>
<gene>
    <name evidence="7" type="ORF">PENCOP_c015G06297</name>
</gene>
<feature type="compositionally biased region" description="Polar residues" evidence="5">
    <location>
        <begin position="514"/>
        <end position="525"/>
    </location>
</feature>